<dbReference type="InterPro" id="IPR008969">
    <property type="entry name" value="CarboxyPept-like_regulatory"/>
</dbReference>
<evidence type="ECO:0000256" key="10">
    <source>
        <dbReference type="SAM" id="SignalP"/>
    </source>
</evidence>
<reference evidence="13" key="1">
    <citation type="submission" date="2013-02" db="EMBL/GenBank/DDBJ databases">
        <authorList>
            <person name="Hughes D."/>
        </authorList>
    </citation>
    <scope>NUCLEOTIDE SEQUENCE</scope>
    <source>
        <strain>Durham</strain>
        <strain evidence="13">NC isolate 2 -- Noor lab</strain>
    </source>
</reference>
<feature type="domain" description="Peptidase M14" evidence="11">
    <location>
        <begin position="458"/>
        <end position="576"/>
    </location>
</feature>
<keyword evidence="8" id="KW-0325">Glycoprotein</keyword>
<dbReference type="SUPFAM" id="SSF49464">
    <property type="entry name" value="Carboxypeptidase regulatory domain-like"/>
    <property type="match status" value="1"/>
</dbReference>
<dbReference type="GO" id="GO:0016485">
    <property type="term" value="P:protein processing"/>
    <property type="evidence" value="ECO:0007669"/>
    <property type="project" value="TreeGrafter"/>
</dbReference>
<dbReference type="CDD" id="cd11308">
    <property type="entry name" value="Peptidase_M14NE-CP-C_like"/>
    <property type="match status" value="1"/>
</dbReference>
<dbReference type="HOGENOM" id="CLU_002495_1_1_1"/>
<dbReference type="PROSITE" id="PS52035">
    <property type="entry name" value="PEPTIDASE_M14"/>
    <property type="match status" value="2"/>
</dbReference>
<evidence type="ECO:0000256" key="4">
    <source>
        <dbReference type="ARBA" id="ARBA00022670"/>
    </source>
</evidence>
<evidence type="ECO:0000256" key="9">
    <source>
        <dbReference type="PROSITE-ProRule" id="PRU01379"/>
    </source>
</evidence>
<dbReference type="Gene3D" id="2.60.40.1120">
    <property type="entry name" value="Carboxypeptidase-like, regulatory domain"/>
    <property type="match status" value="1"/>
</dbReference>
<dbReference type="PROSITE" id="PS00133">
    <property type="entry name" value="CARBOXYPEPT_ZN_2"/>
    <property type="match status" value="1"/>
</dbReference>
<dbReference type="InterPro" id="IPR050753">
    <property type="entry name" value="Peptidase_M14_domain"/>
</dbReference>
<evidence type="ECO:0000313" key="12">
    <source>
        <dbReference type="EnsemblMetazoa" id="MESCA000286-PA"/>
    </source>
</evidence>
<feature type="chain" id="PRO_5004576765" description="Peptidase M14 domain-containing protein" evidence="10">
    <location>
        <begin position="21"/>
        <end position="576"/>
    </location>
</feature>
<evidence type="ECO:0000256" key="3">
    <source>
        <dbReference type="ARBA" id="ARBA00022645"/>
    </source>
</evidence>
<dbReference type="FunFam" id="3.40.630.10:FF:000020">
    <property type="entry name" value="Carboxypeptidase D"/>
    <property type="match status" value="1"/>
</dbReference>
<evidence type="ECO:0000259" key="11">
    <source>
        <dbReference type="PROSITE" id="PS52035"/>
    </source>
</evidence>
<dbReference type="AlphaFoldDB" id="T1GAM7"/>
<dbReference type="GO" id="GO:0008270">
    <property type="term" value="F:zinc ion binding"/>
    <property type="evidence" value="ECO:0007669"/>
    <property type="project" value="InterPro"/>
</dbReference>
<dbReference type="OMA" id="ECCVESK"/>
<feature type="active site" description="Proton donor/acceptor" evidence="9">
    <location>
        <position position="300"/>
    </location>
</feature>
<evidence type="ECO:0000313" key="13">
    <source>
        <dbReference type="Proteomes" id="UP000015102"/>
    </source>
</evidence>
<keyword evidence="4" id="KW-0645">Protease</keyword>
<feature type="signal peptide" evidence="10">
    <location>
        <begin position="1"/>
        <end position="20"/>
    </location>
</feature>
<dbReference type="EMBL" id="CAQQ02024579">
    <property type="status" value="NOT_ANNOTATED_CDS"/>
    <property type="molecule type" value="Genomic_DNA"/>
</dbReference>
<dbReference type="GO" id="GO:0004181">
    <property type="term" value="F:metallocarboxypeptidase activity"/>
    <property type="evidence" value="ECO:0007669"/>
    <property type="project" value="InterPro"/>
</dbReference>
<comment type="caution">
    <text evidence="9">Lacks conserved residue(s) required for the propagation of feature annotation.</text>
</comment>
<name>T1GAM7_MEGSC</name>
<dbReference type="EMBL" id="CAQQ02024578">
    <property type="status" value="NOT_ANNOTATED_CDS"/>
    <property type="molecule type" value="Genomic_DNA"/>
</dbReference>
<dbReference type="PROSITE" id="PS00132">
    <property type="entry name" value="CARBOXYPEPT_ZN_1"/>
    <property type="match status" value="2"/>
</dbReference>
<evidence type="ECO:0000256" key="7">
    <source>
        <dbReference type="ARBA" id="ARBA00022833"/>
    </source>
</evidence>
<dbReference type="SUPFAM" id="SSF53187">
    <property type="entry name" value="Zn-dependent exopeptidases"/>
    <property type="match status" value="2"/>
</dbReference>
<dbReference type="EnsemblMetazoa" id="MESCA000286-RA">
    <property type="protein sequence ID" value="MESCA000286-PA"/>
    <property type="gene ID" value="MESCA000286"/>
</dbReference>
<comment type="cofactor">
    <cofactor evidence="1">
        <name>Zn(2+)</name>
        <dbReference type="ChEBI" id="CHEBI:29105"/>
    </cofactor>
</comment>
<evidence type="ECO:0000256" key="8">
    <source>
        <dbReference type="ARBA" id="ARBA00023180"/>
    </source>
</evidence>
<dbReference type="Proteomes" id="UP000015102">
    <property type="component" value="Unassembled WGS sequence"/>
</dbReference>
<reference evidence="12" key="2">
    <citation type="submission" date="2015-06" db="UniProtKB">
        <authorList>
            <consortium name="EnsemblMetazoa"/>
        </authorList>
    </citation>
    <scope>IDENTIFICATION</scope>
</reference>
<evidence type="ECO:0000256" key="5">
    <source>
        <dbReference type="ARBA" id="ARBA00022723"/>
    </source>
</evidence>
<dbReference type="SMART" id="SM00631">
    <property type="entry name" value="Zn_pept"/>
    <property type="match status" value="1"/>
</dbReference>
<keyword evidence="7" id="KW-0862">Zinc</keyword>
<dbReference type="PANTHER" id="PTHR11532:SF57">
    <property type="entry name" value="CARBOXYPEPTIDASE D, B"/>
    <property type="match status" value="1"/>
</dbReference>
<dbReference type="InterPro" id="IPR000834">
    <property type="entry name" value="Peptidase_M14"/>
</dbReference>
<keyword evidence="6" id="KW-0378">Hydrolase</keyword>
<dbReference type="InterPro" id="IPR057246">
    <property type="entry name" value="CARBOXYPEPT_ZN_1"/>
</dbReference>
<dbReference type="PANTHER" id="PTHR11532">
    <property type="entry name" value="PROTEASE M14 CARBOXYPEPTIDASE"/>
    <property type="match status" value="1"/>
</dbReference>
<evidence type="ECO:0000256" key="2">
    <source>
        <dbReference type="ARBA" id="ARBA00005988"/>
    </source>
</evidence>
<sequence length="576" mass="66036">MKVIFVATLLLGSWIVNTNTFIIREDESFLDNPFYHSQEDIEELFDKLAKHFPQNARVVHVGKSAENRNLIALHISQNVQSRSLLTPMVKYIGNMHGDETIGRQLLIYLAQYLLFNYDKNLDVGSLVNSTDLYLMPTMNPDGFFRSQEGRCDSLPAYVGRINANGVDLNRDFPDRLDDERTILLKSRSRQPETAAMINWIKSEPFVLSANFHGGAVVASYPYDNSIYHRECCVESKSPDDRFFKLMAHTYSNNHPVMKTGKDCNETFKQGVTNGAYWYELNGGMQDFNYAFSNCFELTIELSCCKFPLANTLPEEWRKNKKSLLELIELAQVGVKGLVRDTNGYPISDAQIIVEHIEDKPIRTTNRGEYWRLLDKGTYTIYATAFGYHSSKPQVVEIVDNRAPVILNFNLKPEDSNDGISQIYSPYFFRKANYQHLVVERDSIGKDGKVEFLSKPEFVHHNSSAIESFVKRISRDYPNITRLYSAGKSVNGRELWVLEIAKNPGRHTFGIPEFKYVANMHGNEVVGREMLVLLTELIVENYKINDRITKLVDSTRMHFMYSLNPDGYEISSEGEIF</sequence>
<keyword evidence="5" id="KW-0479">Metal-binding</keyword>
<dbReference type="InterPro" id="IPR057247">
    <property type="entry name" value="CARBOXYPEPT_ZN_2"/>
</dbReference>
<keyword evidence="13" id="KW-1185">Reference proteome</keyword>
<dbReference type="GO" id="GO:0005615">
    <property type="term" value="C:extracellular space"/>
    <property type="evidence" value="ECO:0007669"/>
    <property type="project" value="TreeGrafter"/>
</dbReference>
<dbReference type="Pfam" id="PF13620">
    <property type="entry name" value="CarboxypepD_reg"/>
    <property type="match status" value="1"/>
</dbReference>
<feature type="domain" description="Peptidase M14" evidence="11">
    <location>
        <begin position="34"/>
        <end position="330"/>
    </location>
</feature>
<dbReference type="Gene3D" id="3.40.630.10">
    <property type="entry name" value="Zn peptidases"/>
    <property type="match status" value="2"/>
</dbReference>
<keyword evidence="10" id="KW-0732">Signal</keyword>
<dbReference type="CDD" id="cd03868">
    <property type="entry name" value="M14_CPD_I"/>
    <property type="match status" value="1"/>
</dbReference>
<protein>
    <recommendedName>
        <fullName evidence="11">Peptidase M14 domain-containing protein</fullName>
    </recommendedName>
</protein>
<proteinExistence type="inferred from homology"/>
<comment type="similarity">
    <text evidence="2 9">Belongs to the peptidase M14 family.</text>
</comment>
<evidence type="ECO:0000256" key="1">
    <source>
        <dbReference type="ARBA" id="ARBA00001947"/>
    </source>
</evidence>
<organism evidence="12 13">
    <name type="scientific">Megaselia scalaris</name>
    <name type="common">Humpbacked fly</name>
    <name type="synonym">Phora scalaris</name>
    <dbReference type="NCBI Taxonomy" id="36166"/>
    <lineage>
        <taxon>Eukaryota</taxon>
        <taxon>Metazoa</taxon>
        <taxon>Ecdysozoa</taxon>
        <taxon>Arthropoda</taxon>
        <taxon>Hexapoda</taxon>
        <taxon>Insecta</taxon>
        <taxon>Pterygota</taxon>
        <taxon>Neoptera</taxon>
        <taxon>Endopterygota</taxon>
        <taxon>Diptera</taxon>
        <taxon>Brachycera</taxon>
        <taxon>Muscomorpha</taxon>
        <taxon>Platypezoidea</taxon>
        <taxon>Phoridae</taxon>
        <taxon>Megaseliini</taxon>
        <taxon>Megaselia</taxon>
    </lineage>
</organism>
<dbReference type="GO" id="GO:0006518">
    <property type="term" value="P:peptide metabolic process"/>
    <property type="evidence" value="ECO:0007669"/>
    <property type="project" value="TreeGrafter"/>
</dbReference>
<evidence type="ECO:0000256" key="6">
    <source>
        <dbReference type="ARBA" id="ARBA00022801"/>
    </source>
</evidence>
<dbReference type="PRINTS" id="PR00765">
    <property type="entry name" value="CRBOXYPTASEA"/>
</dbReference>
<dbReference type="STRING" id="36166.T1GAM7"/>
<accession>T1GAM7</accession>
<dbReference type="Pfam" id="PF00246">
    <property type="entry name" value="Peptidase_M14"/>
    <property type="match status" value="2"/>
</dbReference>
<keyword evidence="3" id="KW-0121">Carboxypeptidase</keyword>